<feature type="region of interest" description="Disordered" evidence="1">
    <location>
        <begin position="530"/>
        <end position="551"/>
    </location>
</feature>
<feature type="compositionally biased region" description="Polar residues" evidence="1">
    <location>
        <begin position="247"/>
        <end position="274"/>
    </location>
</feature>
<name>A0A8E2JU69_9PEZI</name>
<dbReference type="OrthoDB" id="3795517at2759"/>
<gene>
    <name evidence="2" type="ORF">AOQ84DRAFT_404607</name>
</gene>
<proteinExistence type="predicted"/>
<feature type="compositionally biased region" description="Basic and acidic residues" evidence="1">
    <location>
        <begin position="286"/>
        <end position="300"/>
    </location>
</feature>
<protein>
    <submittedName>
        <fullName evidence="2">Uncharacterized protein</fullName>
    </submittedName>
</protein>
<dbReference type="Proteomes" id="UP000250140">
    <property type="component" value="Unassembled WGS sequence"/>
</dbReference>
<dbReference type="AlphaFoldDB" id="A0A8E2JU69"/>
<evidence type="ECO:0000313" key="2">
    <source>
        <dbReference type="EMBL" id="OCL09437.1"/>
    </source>
</evidence>
<accession>A0A8E2JU69</accession>
<sequence length="637" mass="71000">MNNNYLPKADIEGTDVQQRHSNNPRKPRAGLYETNSRCFVPKGGILNDKTRLPDKTQEVPWTAKAFEQQAISQPSLRNQPNNTIENRYTSNNLAHSAYAIDLSTSCRERDGRELQQSTGYEILDEDQGYLSDSGVYRGKPAKTSFDYASTRDAVEDSHEPVFINFEYMAALPQGLEDSNPGPEYTITRTYPELPRALPTPIGSEETRFTQPQNGIDSGLHTVPDCSYDQSSAAEGYPEVSVGGMNPGSASSSTNDHMVVNNTPSQPLPRQTIAKSNLKAGSKRKRNEAALDEPSKGTRKGYDYLKDVQAPSRDLGLGLGPHTLVEIITFLSRAHLNFPIANRFINNGLDYALHQFIVRRARSGDDVSEEANSILDADRQAYPTNTILKGYQITMREGPLPTHKLPGWKCSTHTKPANWDATYLNLDGYLPRCITHPSKNLKGPATRGRKEPEDIAMEDLLKGVRNIPSGADALDLTRAILYAHDNPGKFRYPQDLSKVVSLLGGPAPITADHYDAAAIARAKHRREQYKEAKRGAGKVARKRKKVKRGHKIQVTSTQELNLPIPSVREQQQVATQPTQSRQSHLLRDYVYPHASDRSDVARAVRFANMVESVDYTDDPETIAMIIRHMKAHSEYEDL</sequence>
<keyword evidence="3" id="KW-1185">Reference proteome</keyword>
<organism evidence="2 3">
    <name type="scientific">Glonium stellatum</name>
    <dbReference type="NCBI Taxonomy" id="574774"/>
    <lineage>
        <taxon>Eukaryota</taxon>
        <taxon>Fungi</taxon>
        <taxon>Dikarya</taxon>
        <taxon>Ascomycota</taxon>
        <taxon>Pezizomycotina</taxon>
        <taxon>Dothideomycetes</taxon>
        <taxon>Pleosporomycetidae</taxon>
        <taxon>Gloniales</taxon>
        <taxon>Gloniaceae</taxon>
        <taxon>Glonium</taxon>
    </lineage>
</organism>
<evidence type="ECO:0000256" key="1">
    <source>
        <dbReference type="SAM" id="MobiDB-lite"/>
    </source>
</evidence>
<evidence type="ECO:0000313" key="3">
    <source>
        <dbReference type="Proteomes" id="UP000250140"/>
    </source>
</evidence>
<feature type="region of interest" description="Disordered" evidence="1">
    <location>
        <begin position="229"/>
        <end position="300"/>
    </location>
</feature>
<reference evidence="2 3" key="1">
    <citation type="journal article" date="2016" name="Nat. Commun.">
        <title>Ectomycorrhizal ecology is imprinted in the genome of the dominant symbiotic fungus Cenococcum geophilum.</title>
        <authorList>
            <consortium name="DOE Joint Genome Institute"/>
            <person name="Peter M."/>
            <person name="Kohler A."/>
            <person name="Ohm R.A."/>
            <person name="Kuo A."/>
            <person name="Krutzmann J."/>
            <person name="Morin E."/>
            <person name="Arend M."/>
            <person name="Barry K.W."/>
            <person name="Binder M."/>
            <person name="Choi C."/>
            <person name="Clum A."/>
            <person name="Copeland A."/>
            <person name="Grisel N."/>
            <person name="Haridas S."/>
            <person name="Kipfer T."/>
            <person name="LaButti K."/>
            <person name="Lindquist E."/>
            <person name="Lipzen A."/>
            <person name="Maire R."/>
            <person name="Meier B."/>
            <person name="Mihaltcheva S."/>
            <person name="Molinier V."/>
            <person name="Murat C."/>
            <person name="Poggeler S."/>
            <person name="Quandt C.A."/>
            <person name="Sperisen C."/>
            <person name="Tritt A."/>
            <person name="Tisserant E."/>
            <person name="Crous P.W."/>
            <person name="Henrissat B."/>
            <person name="Nehls U."/>
            <person name="Egli S."/>
            <person name="Spatafora J.W."/>
            <person name="Grigoriev I.V."/>
            <person name="Martin F.M."/>
        </authorList>
    </citation>
    <scope>NUCLEOTIDE SEQUENCE [LARGE SCALE GENOMIC DNA]</scope>
    <source>
        <strain evidence="2 3">CBS 207.34</strain>
    </source>
</reference>
<feature type="region of interest" description="Disordered" evidence="1">
    <location>
        <begin position="1"/>
        <end position="31"/>
    </location>
</feature>
<feature type="compositionally biased region" description="Basic residues" evidence="1">
    <location>
        <begin position="534"/>
        <end position="550"/>
    </location>
</feature>
<dbReference type="EMBL" id="KV749443">
    <property type="protein sequence ID" value="OCL09437.1"/>
    <property type="molecule type" value="Genomic_DNA"/>
</dbReference>